<name>A0A369BBQ8_9FIRM</name>
<comment type="caution">
    <text evidence="4">The sequence shown here is derived from an EMBL/GenBank/DDBJ whole genome shotgun (WGS) entry which is preliminary data.</text>
</comment>
<keyword evidence="5" id="KW-1185">Reference proteome</keyword>
<dbReference type="AlphaFoldDB" id="A0A369BBQ8"/>
<dbReference type="InterPro" id="IPR004992">
    <property type="entry name" value="EutN_CcmL"/>
</dbReference>
<sequence>MYLAKVIGTVVATQKDASLKGVKLLVIQPVDSSGKANGSPVVASDTIGAGAGDTVFCAKSKDGAMPLPDPNAPSDAGIIGIVDYAYSKS</sequence>
<dbReference type="GO" id="GO:0031470">
    <property type="term" value="C:carboxysome"/>
    <property type="evidence" value="ECO:0007669"/>
    <property type="project" value="UniProtKB-SubCell"/>
</dbReference>
<dbReference type="InterPro" id="IPR036677">
    <property type="entry name" value="EutN_CcmL_sf"/>
</dbReference>
<comment type="subcellular location">
    <subcellularLocation>
        <location evidence="1">Carboxysome</location>
    </subcellularLocation>
</comment>
<evidence type="ECO:0000313" key="5">
    <source>
        <dbReference type="Proteomes" id="UP000253034"/>
    </source>
</evidence>
<evidence type="ECO:0000256" key="1">
    <source>
        <dbReference type="ARBA" id="ARBA00023587"/>
    </source>
</evidence>
<keyword evidence="3" id="KW-1283">Bacterial microcompartment</keyword>
<accession>A0A369BBQ8</accession>
<dbReference type="PROSITE" id="PS51932">
    <property type="entry name" value="BMV"/>
    <property type="match status" value="1"/>
</dbReference>
<dbReference type="CDD" id="cd01614">
    <property type="entry name" value="EutN_CcmL"/>
    <property type="match status" value="1"/>
</dbReference>
<evidence type="ECO:0000256" key="2">
    <source>
        <dbReference type="ARBA" id="ARBA00023669"/>
    </source>
</evidence>
<dbReference type="PANTHER" id="PTHR36539:SF1">
    <property type="entry name" value="BACTERIAL MICROCOMPARTMENT SHELL VERTEX PROTEIN EUTN"/>
    <property type="match status" value="1"/>
</dbReference>
<organism evidence="4 5">
    <name type="scientific">Anaerobacterium chartisolvens</name>
    <dbReference type="NCBI Taxonomy" id="1297424"/>
    <lineage>
        <taxon>Bacteria</taxon>
        <taxon>Bacillati</taxon>
        <taxon>Bacillota</taxon>
        <taxon>Clostridia</taxon>
        <taxon>Eubacteriales</taxon>
        <taxon>Oscillospiraceae</taxon>
        <taxon>Anaerobacterium</taxon>
    </lineage>
</organism>
<protein>
    <submittedName>
        <fullName evidence="4">Ethanolamine utilization protein EutN</fullName>
    </submittedName>
</protein>
<reference evidence="4 5" key="1">
    <citation type="submission" date="2018-07" db="EMBL/GenBank/DDBJ databases">
        <title>Genomic Encyclopedia of Type Strains, Phase IV (KMG-IV): sequencing the most valuable type-strain genomes for metagenomic binning, comparative biology and taxonomic classification.</title>
        <authorList>
            <person name="Goeker M."/>
        </authorList>
    </citation>
    <scope>NUCLEOTIDE SEQUENCE [LARGE SCALE GENOMIC DNA]</scope>
    <source>
        <strain evidence="4 5">DSM 27016</strain>
    </source>
</reference>
<dbReference type="EMBL" id="QPJT01000006">
    <property type="protein sequence ID" value="RCX18006.1"/>
    <property type="molecule type" value="Genomic_DNA"/>
</dbReference>
<dbReference type="Proteomes" id="UP000253034">
    <property type="component" value="Unassembled WGS sequence"/>
</dbReference>
<dbReference type="OrthoDB" id="196195at2"/>
<dbReference type="Pfam" id="PF03319">
    <property type="entry name" value="EutN_CcmL"/>
    <property type="match status" value="1"/>
</dbReference>
<keyword evidence="2" id="KW-1282">Carboxysome</keyword>
<evidence type="ECO:0000256" key="3">
    <source>
        <dbReference type="ARBA" id="ARBA00024446"/>
    </source>
</evidence>
<dbReference type="RefSeq" id="WP_114297147.1">
    <property type="nucleotide sequence ID" value="NZ_QPJT01000006.1"/>
</dbReference>
<dbReference type="Gene3D" id="2.40.50.220">
    <property type="entry name" value="EutN/Ccml"/>
    <property type="match status" value="1"/>
</dbReference>
<evidence type="ECO:0000313" key="4">
    <source>
        <dbReference type="EMBL" id="RCX18006.1"/>
    </source>
</evidence>
<dbReference type="PANTHER" id="PTHR36539">
    <property type="entry name" value="ETHANOLAMINE UTILIZATION PROTEIN EUTN"/>
    <property type="match status" value="1"/>
</dbReference>
<proteinExistence type="predicted"/>
<dbReference type="SUPFAM" id="SSF159133">
    <property type="entry name" value="EutN/CcmL-like"/>
    <property type="match status" value="1"/>
</dbReference>
<gene>
    <name evidence="4" type="ORF">DFR58_106175</name>
</gene>